<dbReference type="AlphaFoldDB" id="A0A0F8YNQ0"/>
<reference evidence="1" key="1">
    <citation type="journal article" date="2015" name="Nature">
        <title>Complex archaea that bridge the gap between prokaryotes and eukaryotes.</title>
        <authorList>
            <person name="Spang A."/>
            <person name="Saw J.H."/>
            <person name="Jorgensen S.L."/>
            <person name="Zaremba-Niedzwiedzka K."/>
            <person name="Martijn J."/>
            <person name="Lind A.E."/>
            <person name="van Eijk R."/>
            <person name="Schleper C."/>
            <person name="Guy L."/>
            <person name="Ettema T.J."/>
        </authorList>
    </citation>
    <scope>NUCLEOTIDE SEQUENCE</scope>
</reference>
<evidence type="ECO:0008006" key="2">
    <source>
        <dbReference type="Google" id="ProtNLM"/>
    </source>
</evidence>
<name>A0A0F8YNQ0_9ZZZZ</name>
<organism evidence="1">
    <name type="scientific">marine sediment metagenome</name>
    <dbReference type="NCBI Taxonomy" id="412755"/>
    <lineage>
        <taxon>unclassified sequences</taxon>
        <taxon>metagenomes</taxon>
        <taxon>ecological metagenomes</taxon>
    </lineage>
</organism>
<evidence type="ECO:0000313" key="1">
    <source>
        <dbReference type="EMBL" id="KKK49716.1"/>
    </source>
</evidence>
<sequence>MRIKGKKIEGVNVEVIAIPRGDRDDIIFQARAIQDMGSFNKMCPLPMPPQRKIDGVDVPQLKDPNYLKALEKRATQRIAWMTITALEATEGLEWEMVKADDPSTWLQLEPELIKADFSAVERQRIVAGVVNSNALSEEKI</sequence>
<accession>A0A0F8YNQ0</accession>
<comment type="caution">
    <text evidence="1">The sequence shown here is derived from an EMBL/GenBank/DDBJ whole genome shotgun (WGS) entry which is preliminary data.</text>
</comment>
<dbReference type="EMBL" id="LAZR01068395">
    <property type="protein sequence ID" value="KKK49716.1"/>
    <property type="molecule type" value="Genomic_DNA"/>
</dbReference>
<protein>
    <recommendedName>
        <fullName evidence="2">DUF4376 domain-containing protein</fullName>
    </recommendedName>
</protein>
<proteinExistence type="predicted"/>
<gene>
    <name evidence="1" type="ORF">LCGC14_3132280</name>
</gene>
<feature type="non-terminal residue" evidence="1">
    <location>
        <position position="140"/>
    </location>
</feature>